<keyword evidence="2" id="KW-1185">Reference proteome</keyword>
<proteinExistence type="predicted"/>
<comment type="caution">
    <text evidence="1">The sequence shown here is derived from an EMBL/GenBank/DDBJ whole genome shotgun (WGS) entry which is preliminary data.</text>
</comment>
<dbReference type="Proteomes" id="UP001458880">
    <property type="component" value="Unassembled WGS sequence"/>
</dbReference>
<gene>
    <name evidence="1" type="ORF">QE152_g34052</name>
</gene>
<dbReference type="EMBL" id="JASPKY010000534">
    <property type="protein sequence ID" value="KAK9693668.1"/>
    <property type="molecule type" value="Genomic_DNA"/>
</dbReference>
<dbReference type="AlphaFoldDB" id="A0AAW1IUW0"/>
<reference evidence="1 2" key="1">
    <citation type="journal article" date="2024" name="BMC Genomics">
        <title>De novo assembly and annotation of Popillia japonica's genome with initial clues to its potential as an invasive pest.</title>
        <authorList>
            <person name="Cucini C."/>
            <person name="Boschi S."/>
            <person name="Funari R."/>
            <person name="Cardaioli E."/>
            <person name="Iannotti N."/>
            <person name="Marturano G."/>
            <person name="Paoli F."/>
            <person name="Bruttini M."/>
            <person name="Carapelli A."/>
            <person name="Frati F."/>
            <person name="Nardi F."/>
        </authorList>
    </citation>
    <scope>NUCLEOTIDE SEQUENCE [LARGE SCALE GENOMIC DNA]</scope>
    <source>
        <strain evidence="1">DMR45628</strain>
    </source>
</reference>
<accession>A0AAW1IUW0</accession>
<protein>
    <submittedName>
        <fullName evidence="1">Uncharacterized protein</fullName>
    </submittedName>
</protein>
<sequence length="113" mass="12879">MATFYVSLRFNATKEEECEIHFTKIEDLKCLILEFGNKSNFLLYLKDLEIINNQPVDIVKLQENLTRCTNMYVIRFCSAAEKEHFLDAGFADRTRDSGGLSSAPTPSPPINNI</sequence>
<name>A0AAW1IUW0_POPJA</name>
<evidence type="ECO:0000313" key="1">
    <source>
        <dbReference type="EMBL" id="KAK9693668.1"/>
    </source>
</evidence>
<organism evidence="1 2">
    <name type="scientific">Popillia japonica</name>
    <name type="common">Japanese beetle</name>
    <dbReference type="NCBI Taxonomy" id="7064"/>
    <lineage>
        <taxon>Eukaryota</taxon>
        <taxon>Metazoa</taxon>
        <taxon>Ecdysozoa</taxon>
        <taxon>Arthropoda</taxon>
        <taxon>Hexapoda</taxon>
        <taxon>Insecta</taxon>
        <taxon>Pterygota</taxon>
        <taxon>Neoptera</taxon>
        <taxon>Endopterygota</taxon>
        <taxon>Coleoptera</taxon>
        <taxon>Polyphaga</taxon>
        <taxon>Scarabaeiformia</taxon>
        <taxon>Scarabaeidae</taxon>
        <taxon>Rutelinae</taxon>
        <taxon>Popillia</taxon>
    </lineage>
</organism>
<evidence type="ECO:0000313" key="2">
    <source>
        <dbReference type="Proteomes" id="UP001458880"/>
    </source>
</evidence>